<reference evidence="6 7" key="1">
    <citation type="submission" date="2019-03" db="EMBL/GenBank/DDBJ databases">
        <title>Draft genome of Massilia hortus sp. nov., a novel bacterial species of the Oxalobacteraceae family.</title>
        <authorList>
            <person name="Peta V."/>
            <person name="Raths R."/>
            <person name="Bucking H."/>
        </authorList>
    </citation>
    <scope>NUCLEOTIDE SEQUENCE [LARGE SCALE GENOMIC DNA]</scope>
    <source>
        <strain evidence="6 7">ONC3</strain>
    </source>
</reference>
<evidence type="ECO:0000256" key="3">
    <source>
        <dbReference type="ARBA" id="ARBA00011233"/>
    </source>
</evidence>
<dbReference type="Gene3D" id="3.20.20.70">
    <property type="entry name" value="Aldolase class I"/>
    <property type="match status" value="1"/>
</dbReference>
<dbReference type="Proteomes" id="UP000297258">
    <property type="component" value="Unassembled WGS sequence"/>
</dbReference>
<protein>
    <submittedName>
        <fullName evidence="6">2-dehydro-3-deoxy-6-phosphogalactonate aldolase</fullName>
    </submittedName>
</protein>
<comment type="subunit">
    <text evidence="3">Homotrimer.</text>
</comment>
<sequence length="214" mass="22057">MSNSSAAFDAAFSSLPLVAILRGLKPVEAEAVGQALYDEGFRLIEVPLNSPDPLESIERLARKLPPDAVVGAGTVLLTSAVTQVKDAGGQLIVMPHADVEVIRAAKAAGMWCVPGVATPTEAFAALNAGADALKLFPAELVAPPVMKAMRAVLPATTRLLPVGGITPTTMDGYRRAGANGFGLGSALFAPGMSPQMVAGHARAFVTAWRAGWNT</sequence>
<dbReference type="OrthoDB" id="8590323at2"/>
<evidence type="ECO:0000313" key="6">
    <source>
        <dbReference type="EMBL" id="TFW34910.1"/>
    </source>
</evidence>
<dbReference type="GO" id="GO:0016829">
    <property type="term" value="F:lyase activity"/>
    <property type="evidence" value="ECO:0007669"/>
    <property type="project" value="UniProtKB-KW"/>
</dbReference>
<keyword evidence="7" id="KW-1185">Reference proteome</keyword>
<comment type="caution">
    <text evidence="6">The sequence shown here is derived from an EMBL/GenBank/DDBJ whole genome shotgun (WGS) entry which is preliminary data.</text>
</comment>
<dbReference type="InterPro" id="IPR013785">
    <property type="entry name" value="Aldolase_TIM"/>
</dbReference>
<dbReference type="PANTHER" id="PTHR30246">
    <property type="entry name" value="2-KETO-3-DEOXY-6-PHOSPHOGLUCONATE ALDOLASE"/>
    <property type="match status" value="1"/>
</dbReference>
<evidence type="ECO:0000256" key="5">
    <source>
        <dbReference type="ARBA" id="ARBA00023277"/>
    </source>
</evidence>
<keyword evidence="5" id="KW-0119">Carbohydrate metabolism</keyword>
<keyword evidence="4" id="KW-0456">Lyase</keyword>
<organism evidence="6 7">
    <name type="scientific">Massilia horti</name>
    <dbReference type="NCBI Taxonomy" id="2562153"/>
    <lineage>
        <taxon>Bacteria</taxon>
        <taxon>Pseudomonadati</taxon>
        <taxon>Pseudomonadota</taxon>
        <taxon>Betaproteobacteria</taxon>
        <taxon>Burkholderiales</taxon>
        <taxon>Oxalobacteraceae</taxon>
        <taxon>Telluria group</taxon>
        <taxon>Massilia</taxon>
    </lineage>
</organism>
<gene>
    <name evidence="6" type="ORF">E4O92_02825</name>
</gene>
<dbReference type="SUPFAM" id="SSF51569">
    <property type="entry name" value="Aldolase"/>
    <property type="match status" value="1"/>
</dbReference>
<dbReference type="PANTHER" id="PTHR30246:SF1">
    <property type="entry name" value="2-DEHYDRO-3-DEOXY-6-PHOSPHOGALACTONATE ALDOLASE-RELATED"/>
    <property type="match status" value="1"/>
</dbReference>
<name>A0A4Y9T9V8_9BURK</name>
<dbReference type="CDD" id="cd00452">
    <property type="entry name" value="KDPG_aldolase"/>
    <property type="match status" value="1"/>
</dbReference>
<comment type="similarity">
    <text evidence="2">Belongs to the KHG/KDPG aldolase family.</text>
</comment>
<dbReference type="EMBL" id="SPUM01000019">
    <property type="protein sequence ID" value="TFW34910.1"/>
    <property type="molecule type" value="Genomic_DNA"/>
</dbReference>
<dbReference type="NCBIfam" id="NF006600">
    <property type="entry name" value="PRK09140.1"/>
    <property type="match status" value="1"/>
</dbReference>
<dbReference type="RefSeq" id="WP_135188236.1">
    <property type="nucleotide sequence ID" value="NZ_SPUM01000019.1"/>
</dbReference>
<comment type="pathway">
    <text evidence="1">Carbohydrate acid metabolism.</text>
</comment>
<evidence type="ECO:0000256" key="4">
    <source>
        <dbReference type="ARBA" id="ARBA00023239"/>
    </source>
</evidence>
<evidence type="ECO:0000313" key="7">
    <source>
        <dbReference type="Proteomes" id="UP000297258"/>
    </source>
</evidence>
<dbReference type="InterPro" id="IPR000887">
    <property type="entry name" value="Aldlse_KDPG_KHG"/>
</dbReference>
<evidence type="ECO:0000256" key="1">
    <source>
        <dbReference type="ARBA" id="ARBA00004761"/>
    </source>
</evidence>
<accession>A0A4Y9T9V8</accession>
<evidence type="ECO:0000256" key="2">
    <source>
        <dbReference type="ARBA" id="ARBA00006906"/>
    </source>
</evidence>
<dbReference type="AlphaFoldDB" id="A0A4Y9T9V8"/>
<proteinExistence type="inferred from homology"/>
<dbReference type="Pfam" id="PF01081">
    <property type="entry name" value="Aldolase"/>
    <property type="match status" value="1"/>
</dbReference>